<dbReference type="InterPro" id="IPR035937">
    <property type="entry name" value="FPG_N"/>
</dbReference>
<evidence type="ECO:0000313" key="2">
    <source>
        <dbReference type="EMBL" id="PIP17399.1"/>
    </source>
</evidence>
<comment type="caution">
    <text evidence="2">The sequence shown here is derived from an EMBL/GenBank/DDBJ whole genome shotgun (WGS) entry which is preliminary data.</text>
</comment>
<dbReference type="SMART" id="SM00898">
    <property type="entry name" value="Fapy_DNA_glyco"/>
    <property type="match status" value="1"/>
</dbReference>
<feature type="domain" description="Formamidopyrimidine-DNA glycosylase catalytic" evidence="1">
    <location>
        <begin position="2"/>
        <end position="79"/>
    </location>
</feature>
<dbReference type="SUPFAM" id="SSF81624">
    <property type="entry name" value="N-terminal domain of MutM-like DNA repair proteins"/>
    <property type="match status" value="1"/>
</dbReference>
<dbReference type="Proteomes" id="UP000231480">
    <property type="component" value="Unassembled WGS sequence"/>
</dbReference>
<dbReference type="GO" id="GO:0019104">
    <property type="term" value="F:DNA N-glycosylase activity"/>
    <property type="evidence" value="ECO:0007669"/>
    <property type="project" value="InterPro"/>
</dbReference>
<dbReference type="EMBL" id="PCRH01000004">
    <property type="protein sequence ID" value="PIP17399.1"/>
    <property type="molecule type" value="Genomic_DNA"/>
</dbReference>
<dbReference type="Pfam" id="PF01149">
    <property type="entry name" value="Fapy_DNA_glyco"/>
    <property type="match status" value="1"/>
</dbReference>
<accession>A0A2G9YDS6</accession>
<dbReference type="GO" id="GO:0003906">
    <property type="term" value="F:DNA-(apurinic or apyrimidinic site) endonuclease activity"/>
    <property type="evidence" value="ECO:0007669"/>
    <property type="project" value="InterPro"/>
</dbReference>
<dbReference type="AlphaFoldDB" id="A0A2G9YDS6"/>
<gene>
    <name evidence="2" type="ORF">COX44_00125</name>
</gene>
<dbReference type="Gene3D" id="3.20.190.10">
    <property type="entry name" value="MutM-like, N-terminal"/>
    <property type="match status" value="1"/>
</dbReference>
<protein>
    <submittedName>
        <fullName evidence="2">DNA-formamidopyrimidine glycosylase</fullName>
    </submittedName>
</protein>
<evidence type="ECO:0000313" key="3">
    <source>
        <dbReference type="Proteomes" id="UP000231480"/>
    </source>
</evidence>
<dbReference type="GO" id="GO:0008270">
    <property type="term" value="F:zinc ion binding"/>
    <property type="evidence" value="ECO:0007669"/>
    <property type="project" value="InterPro"/>
</dbReference>
<organism evidence="2 3">
    <name type="scientific">Candidatus Portnoybacteria bacterium CG23_combo_of_CG06-09_8_20_14_all_37_13</name>
    <dbReference type="NCBI Taxonomy" id="1974819"/>
    <lineage>
        <taxon>Bacteria</taxon>
        <taxon>Candidatus Portnoyibacteriota</taxon>
    </lineage>
</organism>
<dbReference type="PROSITE" id="PS51068">
    <property type="entry name" value="FPG_CAT"/>
    <property type="match status" value="1"/>
</dbReference>
<feature type="non-terminal residue" evidence="2">
    <location>
        <position position="79"/>
    </location>
</feature>
<proteinExistence type="predicted"/>
<name>A0A2G9YDS6_9BACT</name>
<reference evidence="2 3" key="1">
    <citation type="submission" date="2017-09" db="EMBL/GenBank/DDBJ databases">
        <title>Depth-based differentiation of microbial function through sediment-hosted aquifers and enrichment of novel symbionts in the deep terrestrial subsurface.</title>
        <authorList>
            <person name="Probst A.J."/>
            <person name="Ladd B."/>
            <person name="Jarett J.K."/>
            <person name="Geller-Mcgrath D.E."/>
            <person name="Sieber C.M."/>
            <person name="Emerson J.B."/>
            <person name="Anantharaman K."/>
            <person name="Thomas B.C."/>
            <person name="Malmstrom R."/>
            <person name="Stieglmeier M."/>
            <person name="Klingl A."/>
            <person name="Woyke T."/>
            <person name="Ryan C.M."/>
            <person name="Banfield J.F."/>
        </authorList>
    </citation>
    <scope>NUCLEOTIDE SEQUENCE [LARGE SCALE GENOMIC DNA]</scope>
    <source>
        <strain evidence="2">CG23_combo_of_CG06-09_8_20_14_all_37_13</strain>
    </source>
</reference>
<sequence length="79" mass="9305">MPELPEVETAVRDLKRTQPPILGAGFVDVWTDFRKMIKLPKTFEQFKKEIKGKKIQKIWRRGKNILFELSGNKTLLIHQ</sequence>
<evidence type="ECO:0000259" key="1">
    <source>
        <dbReference type="PROSITE" id="PS51068"/>
    </source>
</evidence>
<dbReference type="InterPro" id="IPR012319">
    <property type="entry name" value="FPG_cat"/>
</dbReference>
<dbReference type="GO" id="GO:0006284">
    <property type="term" value="P:base-excision repair"/>
    <property type="evidence" value="ECO:0007669"/>
    <property type="project" value="InterPro"/>
</dbReference>